<keyword evidence="9" id="KW-1185">Reference proteome</keyword>
<dbReference type="Gene3D" id="3.30.750.24">
    <property type="entry name" value="STAS domain"/>
    <property type="match status" value="1"/>
</dbReference>
<protein>
    <recommendedName>
        <fullName evidence="3 6">Anti-sigma F factor antagonist</fullName>
    </recommendedName>
    <alternativeName>
        <fullName evidence="6">Stage II sporulation protein</fullName>
    </alternativeName>
</protein>
<sequence>MGEIVKVKDDMLKINLKGEIDHHIASIIKDEIDRYIEKHKIKNILFNFKDVSFMDSSGVGMIIGRYKKLQKTGGKIGVIYLTPQVKKIFDISGLLNIVNCFRDEREAIEKL</sequence>
<dbReference type="NCBIfam" id="TIGR00377">
    <property type="entry name" value="ant_ant_sig"/>
    <property type="match status" value="1"/>
</dbReference>
<dbReference type="EMBL" id="HF563609">
    <property type="protein sequence ID" value="CCP26240.1"/>
    <property type="molecule type" value="Genomic_DNA"/>
</dbReference>
<evidence type="ECO:0000256" key="1">
    <source>
        <dbReference type="ARBA" id="ARBA00001976"/>
    </source>
</evidence>
<evidence type="ECO:0000313" key="8">
    <source>
        <dbReference type="EMBL" id="CCP26240.1"/>
    </source>
</evidence>
<dbReference type="HOGENOM" id="CLU_115403_7_0_9"/>
<dbReference type="CDD" id="cd07043">
    <property type="entry name" value="STAS_anti-anti-sigma_factors"/>
    <property type="match status" value="1"/>
</dbReference>
<dbReference type="InterPro" id="IPR036513">
    <property type="entry name" value="STAS_dom_sf"/>
</dbReference>
<gene>
    <name evidence="8" type="primary">spoIIAA</name>
    <name evidence="8" type="ordered locus">TEPIRE1_1490</name>
</gene>
<dbReference type="PATRIC" id="fig|1209989.3.peg.1691"/>
<evidence type="ECO:0000256" key="4">
    <source>
        <dbReference type="ARBA" id="ARBA00022553"/>
    </source>
</evidence>
<dbReference type="KEGG" id="tae:TepiRe1_1490"/>
<comment type="function">
    <text evidence="1">In the phosphorylated form it could act as an anti-anti-sigma factor that counteracts SpoIIAB and thus releases sigma f from inhibition.</text>
</comment>
<evidence type="ECO:0000256" key="2">
    <source>
        <dbReference type="ARBA" id="ARBA00009013"/>
    </source>
</evidence>
<dbReference type="PANTHER" id="PTHR33495">
    <property type="entry name" value="ANTI-SIGMA FACTOR ANTAGONIST TM_1081-RELATED-RELATED"/>
    <property type="match status" value="1"/>
</dbReference>
<feature type="domain" description="STAS" evidence="7">
    <location>
        <begin position="1"/>
        <end position="111"/>
    </location>
</feature>
<dbReference type="GO" id="GO:0030435">
    <property type="term" value="P:sporulation resulting in formation of a cellular spore"/>
    <property type="evidence" value="ECO:0007669"/>
    <property type="project" value="UniProtKB-KW"/>
</dbReference>
<dbReference type="KEGG" id="tep:TepRe1_1379"/>
<dbReference type="Pfam" id="PF01740">
    <property type="entry name" value="STAS"/>
    <property type="match status" value="1"/>
</dbReference>
<dbReference type="RefSeq" id="WP_013778448.1">
    <property type="nucleotide sequence ID" value="NC_015519.1"/>
</dbReference>
<evidence type="ECO:0000256" key="5">
    <source>
        <dbReference type="ARBA" id="ARBA00022969"/>
    </source>
</evidence>
<dbReference type="InterPro" id="IPR003658">
    <property type="entry name" value="Anti-sigma_ant"/>
</dbReference>
<dbReference type="NCBIfam" id="TIGR02886">
    <property type="entry name" value="spore_II_AA"/>
    <property type="match status" value="1"/>
</dbReference>
<dbReference type="PROSITE" id="PS50801">
    <property type="entry name" value="STAS"/>
    <property type="match status" value="1"/>
</dbReference>
<reference evidence="9" key="1">
    <citation type="journal article" date="2013" name="Genome Announc.">
        <title>First genome sequence of a syntrophic acetate-oxidizing bacterium, Tepidanaerobacter acetatoxydans strain Re1.</title>
        <authorList>
            <person name="Manzoor S."/>
            <person name="Bongcam-Rudloff E."/>
            <person name="Schnurer A."/>
            <person name="Muller B."/>
        </authorList>
    </citation>
    <scope>NUCLEOTIDE SEQUENCE [LARGE SCALE GENOMIC DNA]</scope>
    <source>
        <strain evidence="9">Re1</strain>
    </source>
</reference>
<dbReference type="AlphaFoldDB" id="F4LUZ9"/>
<comment type="similarity">
    <text evidence="2 6">Belongs to the anti-sigma-factor antagonist family.</text>
</comment>
<evidence type="ECO:0000313" key="9">
    <source>
        <dbReference type="Proteomes" id="UP000010802"/>
    </source>
</evidence>
<evidence type="ECO:0000256" key="3">
    <source>
        <dbReference type="ARBA" id="ARBA00020784"/>
    </source>
</evidence>
<dbReference type="PANTHER" id="PTHR33495:SF2">
    <property type="entry name" value="ANTI-SIGMA FACTOR ANTAGONIST TM_1081-RELATED"/>
    <property type="match status" value="1"/>
</dbReference>
<proteinExistence type="inferred from homology"/>
<keyword evidence="4" id="KW-0597">Phosphoprotein</keyword>
<dbReference type="GO" id="GO:0043856">
    <property type="term" value="F:anti-sigma factor antagonist activity"/>
    <property type="evidence" value="ECO:0007669"/>
    <property type="project" value="InterPro"/>
</dbReference>
<evidence type="ECO:0000259" key="7">
    <source>
        <dbReference type="PROSITE" id="PS50801"/>
    </source>
</evidence>
<dbReference type="SUPFAM" id="SSF52091">
    <property type="entry name" value="SpoIIaa-like"/>
    <property type="match status" value="1"/>
</dbReference>
<accession>L0RZ03</accession>
<accession>F4LUZ9</accession>
<dbReference type="OrthoDB" id="9796601at2"/>
<dbReference type="eggNOG" id="COG1366">
    <property type="taxonomic scope" value="Bacteria"/>
</dbReference>
<dbReference type="InterPro" id="IPR002645">
    <property type="entry name" value="STAS_dom"/>
</dbReference>
<evidence type="ECO:0000256" key="6">
    <source>
        <dbReference type="RuleBase" id="RU003749"/>
    </source>
</evidence>
<organism evidence="8 9">
    <name type="scientific">Tepidanaerobacter acetatoxydans (strain DSM 21804 / JCM 16047 / Re1)</name>
    <dbReference type="NCBI Taxonomy" id="1209989"/>
    <lineage>
        <taxon>Bacteria</taxon>
        <taxon>Bacillati</taxon>
        <taxon>Bacillota</taxon>
        <taxon>Clostridia</taxon>
        <taxon>Thermosediminibacterales</taxon>
        <taxon>Tepidanaerobacteraceae</taxon>
        <taxon>Tepidanaerobacter</taxon>
    </lineage>
</organism>
<dbReference type="Proteomes" id="UP000010802">
    <property type="component" value="Chromosome"/>
</dbReference>
<dbReference type="InterPro" id="IPR014237">
    <property type="entry name" value="Anti-sigma_F_ant"/>
</dbReference>
<dbReference type="STRING" id="1209989.TepRe1_1379"/>
<dbReference type="GO" id="GO:0045152">
    <property type="term" value="F:antisigma factor binding"/>
    <property type="evidence" value="ECO:0007669"/>
    <property type="project" value="InterPro"/>
</dbReference>
<keyword evidence="5" id="KW-0749">Sporulation</keyword>
<name>F4LUZ9_TEPAE</name>